<reference evidence="1" key="1">
    <citation type="submission" date="2020-05" db="EMBL/GenBank/DDBJ databases">
        <title>Large-scale comparative analyses of tick genomes elucidate their genetic diversity and vector capacities.</title>
        <authorList>
            <person name="Jia N."/>
            <person name="Wang J."/>
            <person name="Shi W."/>
            <person name="Du L."/>
            <person name="Sun Y."/>
            <person name="Zhan W."/>
            <person name="Jiang J."/>
            <person name="Wang Q."/>
            <person name="Zhang B."/>
            <person name="Ji P."/>
            <person name="Sakyi L.B."/>
            <person name="Cui X."/>
            <person name="Yuan T."/>
            <person name="Jiang B."/>
            <person name="Yang W."/>
            <person name="Lam T.T.-Y."/>
            <person name="Chang Q."/>
            <person name="Ding S."/>
            <person name="Wang X."/>
            <person name="Zhu J."/>
            <person name="Ruan X."/>
            <person name="Zhao L."/>
            <person name="Wei J."/>
            <person name="Que T."/>
            <person name="Du C."/>
            <person name="Cheng J."/>
            <person name="Dai P."/>
            <person name="Han X."/>
            <person name="Huang E."/>
            <person name="Gao Y."/>
            <person name="Liu J."/>
            <person name="Shao H."/>
            <person name="Ye R."/>
            <person name="Li L."/>
            <person name="Wei W."/>
            <person name="Wang X."/>
            <person name="Wang C."/>
            <person name="Yang T."/>
            <person name="Huo Q."/>
            <person name="Li W."/>
            <person name="Guo W."/>
            <person name="Chen H."/>
            <person name="Zhou L."/>
            <person name="Ni X."/>
            <person name="Tian J."/>
            <person name="Zhou Y."/>
            <person name="Sheng Y."/>
            <person name="Liu T."/>
            <person name="Pan Y."/>
            <person name="Xia L."/>
            <person name="Li J."/>
            <person name="Zhao F."/>
            <person name="Cao W."/>
        </authorList>
    </citation>
    <scope>NUCLEOTIDE SEQUENCE</scope>
    <source>
        <strain evidence="1">Dsil-2018</strain>
    </source>
</reference>
<name>A0ACB8D7N4_DERSI</name>
<protein>
    <submittedName>
        <fullName evidence="1">Uncharacterized protein</fullName>
    </submittedName>
</protein>
<evidence type="ECO:0000313" key="1">
    <source>
        <dbReference type="EMBL" id="KAH7960366.1"/>
    </source>
</evidence>
<keyword evidence="2" id="KW-1185">Reference proteome</keyword>
<comment type="caution">
    <text evidence="1">The sequence shown here is derived from an EMBL/GenBank/DDBJ whole genome shotgun (WGS) entry which is preliminary data.</text>
</comment>
<evidence type="ECO:0000313" key="2">
    <source>
        <dbReference type="Proteomes" id="UP000821865"/>
    </source>
</evidence>
<proteinExistence type="predicted"/>
<organism evidence="1 2">
    <name type="scientific">Dermacentor silvarum</name>
    <name type="common">Tick</name>
    <dbReference type="NCBI Taxonomy" id="543639"/>
    <lineage>
        <taxon>Eukaryota</taxon>
        <taxon>Metazoa</taxon>
        <taxon>Ecdysozoa</taxon>
        <taxon>Arthropoda</taxon>
        <taxon>Chelicerata</taxon>
        <taxon>Arachnida</taxon>
        <taxon>Acari</taxon>
        <taxon>Parasitiformes</taxon>
        <taxon>Ixodida</taxon>
        <taxon>Ixodoidea</taxon>
        <taxon>Ixodidae</taxon>
        <taxon>Rhipicephalinae</taxon>
        <taxon>Dermacentor</taxon>
    </lineage>
</organism>
<gene>
    <name evidence="1" type="ORF">HPB49_018969</name>
</gene>
<accession>A0ACB8D7N4</accession>
<sequence length="144" mass="15904">MCVIAVCNYSALPPERLSRKTTRSNGTAGKGQGYNSSGCPCPQAPCPPRHSADVNTGIPVNCSQTAMNVDGRTTFRSQKFNYSPLFQPDVTTGCHELLWNEKRSCVIEEADKEYVVINDGERAFHLGFRRRPEAGSSHDDRLLL</sequence>
<dbReference type="EMBL" id="CM023472">
    <property type="protein sequence ID" value="KAH7960366.1"/>
    <property type="molecule type" value="Genomic_DNA"/>
</dbReference>
<dbReference type="Proteomes" id="UP000821865">
    <property type="component" value="Chromosome 3"/>
</dbReference>